<sequence>MRPPDPLSCDMKDQHDAMQNMVKFRRSSPAQDLADTMSVVCQDGNLKFWSYSLFARPGVPVFKYSATQKLLKFWLTLLVSFIRLRTSWHGRMMSLVAMTRSCRFTAQIRVFKGLIQIDFTIFTSSWCGSHILISPVYLRLHVSFYLPSRLVEV</sequence>
<dbReference type="EMBL" id="KN838706">
    <property type="protein sequence ID" value="KIJ96948.1"/>
    <property type="molecule type" value="Genomic_DNA"/>
</dbReference>
<reference evidence="1 2" key="1">
    <citation type="submission" date="2014-04" db="EMBL/GenBank/DDBJ databases">
        <authorList>
            <consortium name="DOE Joint Genome Institute"/>
            <person name="Kuo A."/>
            <person name="Kohler A."/>
            <person name="Nagy L.G."/>
            <person name="Floudas D."/>
            <person name="Copeland A."/>
            <person name="Barry K.W."/>
            <person name="Cichocki N."/>
            <person name="Veneault-Fourrey C."/>
            <person name="LaButti K."/>
            <person name="Lindquist E.A."/>
            <person name="Lipzen A."/>
            <person name="Lundell T."/>
            <person name="Morin E."/>
            <person name="Murat C."/>
            <person name="Sun H."/>
            <person name="Tunlid A."/>
            <person name="Henrissat B."/>
            <person name="Grigoriev I.V."/>
            <person name="Hibbett D.S."/>
            <person name="Martin F."/>
            <person name="Nordberg H.P."/>
            <person name="Cantor M.N."/>
            <person name="Hua S.X."/>
        </authorList>
    </citation>
    <scope>NUCLEOTIDE SEQUENCE [LARGE SCALE GENOMIC DNA]</scope>
    <source>
        <strain evidence="1 2">LaAM-08-1</strain>
    </source>
</reference>
<name>A0A0C9X6M4_9AGAR</name>
<keyword evidence="2" id="KW-1185">Reference proteome</keyword>
<proteinExistence type="predicted"/>
<evidence type="ECO:0000313" key="2">
    <source>
        <dbReference type="Proteomes" id="UP000054477"/>
    </source>
</evidence>
<organism evidence="1 2">
    <name type="scientific">Laccaria amethystina LaAM-08-1</name>
    <dbReference type="NCBI Taxonomy" id="1095629"/>
    <lineage>
        <taxon>Eukaryota</taxon>
        <taxon>Fungi</taxon>
        <taxon>Dikarya</taxon>
        <taxon>Basidiomycota</taxon>
        <taxon>Agaricomycotina</taxon>
        <taxon>Agaricomycetes</taxon>
        <taxon>Agaricomycetidae</taxon>
        <taxon>Agaricales</taxon>
        <taxon>Agaricineae</taxon>
        <taxon>Hydnangiaceae</taxon>
        <taxon>Laccaria</taxon>
    </lineage>
</organism>
<dbReference type="AlphaFoldDB" id="A0A0C9X6M4"/>
<dbReference type="Proteomes" id="UP000054477">
    <property type="component" value="Unassembled WGS sequence"/>
</dbReference>
<protein>
    <submittedName>
        <fullName evidence="1">Uncharacterized protein</fullName>
    </submittedName>
</protein>
<evidence type="ECO:0000313" key="1">
    <source>
        <dbReference type="EMBL" id="KIJ96948.1"/>
    </source>
</evidence>
<reference evidence="2" key="2">
    <citation type="submission" date="2015-01" db="EMBL/GenBank/DDBJ databases">
        <title>Evolutionary Origins and Diversification of the Mycorrhizal Mutualists.</title>
        <authorList>
            <consortium name="DOE Joint Genome Institute"/>
            <consortium name="Mycorrhizal Genomics Consortium"/>
            <person name="Kohler A."/>
            <person name="Kuo A."/>
            <person name="Nagy L.G."/>
            <person name="Floudas D."/>
            <person name="Copeland A."/>
            <person name="Barry K.W."/>
            <person name="Cichocki N."/>
            <person name="Veneault-Fourrey C."/>
            <person name="LaButti K."/>
            <person name="Lindquist E.A."/>
            <person name="Lipzen A."/>
            <person name="Lundell T."/>
            <person name="Morin E."/>
            <person name="Murat C."/>
            <person name="Riley R."/>
            <person name="Ohm R."/>
            <person name="Sun H."/>
            <person name="Tunlid A."/>
            <person name="Henrissat B."/>
            <person name="Grigoriev I.V."/>
            <person name="Hibbett D.S."/>
            <person name="Martin F."/>
        </authorList>
    </citation>
    <scope>NUCLEOTIDE SEQUENCE [LARGE SCALE GENOMIC DNA]</scope>
    <source>
        <strain evidence="2">LaAM-08-1</strain>
    </source>
</reference>
<dbReference type="HOGENOM" id="CLU_1713554_0_0_1"/>
<gene>
    <name evidence="1" type="ORF">K443DRAFT_269910</name>
</gene>
<accession>A0A0C9X6M4</accession>